<dbReference type="Proteomes" id="UP000694501">
    <property type="component" value="Unassembled WGS sequence"/>
</dbReference>
<evidence type="ECO:0000256" key="1">
    <source>
        <dbReference type="ARBA" id="ARBA00004141"/>
    </source>
</evidence>
<dbReference type="AlphaFoldDB" id="A0A949N417"/>
<comment type="caution">
    <text evidence="7">The sequence shown here is derived from an EMBL/GenBank/DDBJ whole genome shotgun (WGS) entry which is preliminary data.</text>
</comment>
<reference evidence="7" key="1">
    <citation type="submission" date="2021-06" db="EMBL/GenBank/DDBJ databases">
        <title>Sequencing of actinobacteria type strains.</title>
        <authorList>
            <person name="Nguyen G.-S."/>
            <person name="Wentzel A."/>
        </authorList>
    </citation>
    <scope>NUCLEOTIDE SEQUENCE</scope>
    <source>
        <strain evidence="7">P38-E01</strain>
    </source>
</reference>
<feature type="transmembrane region" description="Helical" evidence="6">
    <location>
        <begin position="380"/>
        <end position="404"/>
    </location>
</feature>
<sequence>MPRGDHVTITAEPAASSKPGQDHKLRRELGFWSLTGIAFGGIIGSGWLFGAFYGAAAAGPAAVLSWIIAGAALTLVALVLIELGAGTPESGGMVRWPMLANGPLAGTLVGWAMLLAVANSMAAQASAIVQYADRYLPGLYVDDALSASGKAAGAALLFVLVVLNWFGVKLFARLNFAVTVIKVLVPVVTVVALLLASFNPGNVSAGGGFAPYGWSAPLTAIAGAGIIYALNGFATPIELSGEARNPRRDIPRAVMTAIVLSVLLNVVLQIAFVLAVPEGSLAGGWAGLNFSSPFGELALLLNLGWLATLIYANAVFSPSGSTYVIVATGSRETYGVAKNRALPRRFAAVDDHAGVPRNAIALNFALSMVCLLPASRWQEIIGVVGVLALLTYCLCTVAAGTFRLAAPERLAGWIRGLHWIAPAGFIVGSELVYWSSWQTLRTALPVLLATVLLFVALRRREYDLAAELRTGAWLLVFLGWQLVLSGLGTFGGSGVIPAPWDTVAVALCGLLTYYWGVRSGTAYLRRRSSEHL</sequence>
<gene>
    <name evidence="7" type="ORF">JGS22_007395</name>
</gene>
<dbReference type="PIRSF" id="PIRSF006060">
    <property type="entry name" value="AA_transporter"/>
    <property type="match status" value="1"/>
</dbReference>
<dbReference type="Pfam" id="PF13520">
    <property type="entry name" value="AA_permease_2"/>
    <property type="match status" value="1"/>
</dbReference>
<dbReference type="PANTHER" id="PTHR47547">
    <property type="match status" value="1"/>
</dbReference>
<feature type="transmembrane region" description="Helical" evidence="6">
    <location>
        <begin position="151"/>
        <end position="168"/>
    </location>
</feature>
<feature type="transmembrane region" description="Helical" evidence="6">
    <location>
        <begin position="212"/>
        <end position="233"/>
    </location>
</feature>
<feature type="region of interest" description="Disordered" evidence="5">
    <location>
        <begin position="1"/>
        <end position="22"/>
    </location>
</feature>
<feature type="transmembrane region" description="Helical" evidence="6">
    <location>
        <begin position="440"/>
        <end position="458"/>
    </location>
</feature>
<feature type="transmembrane region" description="Helical" evidence="6">
    <location>
        <begin position="254"/>
        <end position="277"/>
    </location>
</feature>
<feature type="transmembrane region" description="Helical" evidence="6">
    <location>
        <begin position="61"/>
        <end position="83"/>
    </location>
</feature>
<keyword evidence="4 6" id="KW-0472">Membrane</keyword>
<dbReference type="InterPro" id="IPR002293">
    <property type="entry name" value="AA/rel_permease1"/>
</dbReference>
<feature type="transmembrane region" description="Helical" evidence="6">
    <location>
        <begin position="498"/>
        <end position="517"/>
    </location>
</feature>
<dbReference type="PANTHER" id="PTHR47547:SF1">
    <property type="entry name" value="ASPARTATE-PROTON SYMPORTER"/>
    <property type="match status" value="1"/>
</dbReference>
<feature type="transmembrane region" description="Helical" evidence="6">
    <location>
        <begin position="31"/>
        <end position="55"/>
    </location>
</feature>
<evidence type="ECO:0000313" key="7">
    <source>
        <dbReference type="EMBL" id="MBU7597454.1"/>
    </source>
</evidence>
<comment type="subcellular location">
    <subcellularLocation>
        <location evidence="1">Membrane</location>
        <topology evidence="1">Multi-pass membrane protein</topology>
    </subcellularLocation>
</comment>
<accession>A0A949N417</accession>
<feature type="transmembrane region" description="Helical" evidence="6">
    <location>
        <begin position="180"/>
        <end position="200"/>
    </location>
</feature>
<proteinExistence type="predicted"/>
<protein>
    <submittedName>
        <fullName evidence="7">APC family permease</fullName>
    </submittedName>
</protein>
<name>A0A949N417_9ACTN</name>
<feature type="transmembrane region" description="Helical" evidence="6">
    <location>
        <begin position="470"/>
        <end position="492"/>
    </location>
</feature>
<evidence type="ECO:0000313" key="8">
    <source>
        <dbReference type="Proteomes" id="UP000694501"/>
    </source>
</evidence>
<organism evidence="7 8">
    <name type="scientific">Streptomyces tardus</name>
    <dbReference type="NCBI Taxonomy" id="2780544"/>
    <lineage>
        <taxon>Bacteria</taxon>
        <taxon>Bacillati</taxon>
        <taxon>Actinomycetota</taxon>
        <taxon>Actinomycetes</taxon>
        <taxon>Kitasatosporales</taxon>
        <taxon>Streptomycetaceae</taxon>
        <taxon>Streptomyces</taxon>
    </lineage>
</organism>
<evidence type="ECO:0000256" key="5">
    <source>
        <dbReference type="SAM" id="MobiDB-lite"/>
    </source>
</evidence>
<keyword evidence="2 6" id="KW-0812">Transmembrane</keyword>
<dbReference type="InterPro" id="IPR052962">
    <property type="entry name" value="AA_Transporter_AGT"/>
</dbReference>
<keyword evidence="8" id="KW-1185">Reference proteome</keyword>
<feature type="transmembrane region" description="Helical" evidence="6">
    <location>
        <begin position="297"/>
        <end position="316"/>
    </location>
</feature>
<dbReference type="Gene3D" id="1.20.1740.10">
    <property type="entry name" value="Amino acid/polyamine transporter I"/>
    <property type="match status" value="1"/>
</dbReference>
<evidence type="ECO:0000256" key="2">
    <source>
        <dbReference type="ARBA" id="ARBA00022692"/>
    </source>
</evidence>
<dbReference type="EMBL" id="JAELVF020000001">
    <property type="protein sequence ID" value="MBU7597454.1"/>
    <property type="molecule type" value="Genomic_DNA"/>
</dbReference>
<evidence type="ECO:0000256" key="4">
    <source>
        <dbReference type="ARBA" id="ARBA00023136"/>
    </source>
</evidence>
<dbReference type="GO" id="GO:0022857">
    <property type="term" value="F:transmembrane transporter activity"/>
    <property type="evidence" value="ECO:0007669"/>
    <property type="project" value="InterPro"/>
</dbReference>
<keyword evidence="3 6" id="KW-1133">Transmembrane helix</keyword>
<dbReference type="GO" id="GO:0016020">
    <property type="term" value="C:membrane"/>
    <property type="evidence" value="ECO:0007669"/>
    <property type="project" value="UniProtKB-SubCell"/>
</dbReference>
<evidence type="ECO:0000256" key="6">
    <source>
        <dbReference type="SAM" id="Phobius"/>
    </source>
</evidence>
<feature type="transmembrane region" description="Helical" evidence="6">
    <location>
        <begin position="104"/>
        <end position="131"/>
    </location>
</feature>
<evidence type="ECO:0000256" key="3">
    <source>
        <dbReference type="ARBA" id="ARBA00022989"/>
    </source>
</evidence>